<dbReference type="SUPFAM" id="SSF52467">
    <property type="entry name" value="DHS-like NAD/FAD-binding domain"/>
    <property type="match status" value="1"/>
</dbReference>
<comment type="caution">
    <text evidence="6">The sequence shown here is derived from an EMBL/GenBank/DDBJ whole genome shotgun (WGS) entry which is preliminary data.</text>
</comment>
<sequence length="98" mass="11073">MENDALSGAARLLGRARRVVVFTGAGMSAESGVPTFRDGLTGLWARYDASRLATAEAFHADPDLVWGWYEWRRLRLVRPGPMPDIWRWSRSRPACRTP</sequence>
<evidence type="ECO:0000256" key="2">
    <source>
        <dbReference type="ARBA" id="ARBA00022679"/>
    </source>
</evidence>
<dbReference type="GO" id="GO:0070403">
    <property type="term" value="F:NAD+ binding"/>
    <property type="evidence" value="ECO:0007669"/>
    <property type="project" value="InterPro"/>
</dbReference>
<dbReference type="GO" id="GO:0017136">
    <property type="term" value="F:histone deacetylase activity, NAD-dependent"/>
    <property type="evidence" value="ECO:0007669"/>
    <property type="project" value="TreeGrafter"/>
</dbReference>
<evidence type="ECO:0000256" key="3">
    <source>
        <dbReference type="ARBA" id="ARBA00023027"/>
    </source>
</evidence>
<organism evidence="6 7">
    <name type="scientific">Virgisporangium ochraceum</name>
    <dbReference type="NCBI Taxonomy" id="65505"/>
    <lineage>
        <taxon>Bacteria</taxon>
        <taxon>Bacillati</taxon>
        <taxon>Actinomycetota</taxon>
        <taxon>Actinomycetes</taxon>
        <taxon>Micromonosporales</taxon>
        <taxon>Micromonosporaceae</taxon>
        <taxon>Virgisporangium</taxon>
    </lineage>
</organism>
<protein>
    <recommendedName>
        <fullName evidence="1">protein acetyllysine N-acetyltransferase</fullName>
        <ecNumber evidence="1">2.3.1.286</ecNumber>
    </recommendedName>
</protein>
<evidence type="ECO:0000313" key="7">
    <source>
        <dbReference type="Proteomes" id="UP000635606"/>
    </source>
</evidence>
<accession>A0A8J4EHL1</accession>
<gene>
    <name evidence="6" type="ORF">Voc01_097500</name>
</gene>
<dbReference type="PANTHER" id="PTHR11085:SF10">
    <property type="entry name" value="NAD-DEPENDENT PROTEIN DEACYLASE SIRTUIN-5, MITOCHONDRIAL-RELATED"/>
    <property type="match status" value="1"/>
</dbReference>
<proteinExistence type="predicted"/>
<dbReference type="Pfam" id="PF02146">
    <property type="entry name" value="SIR2"/>
    <property type="match status" value="1"/>
</dbReference>
<evidence type="ECO:0000256" key="1">
    <source>
        <dbReference type="ARBA" id="ARBA00012928"/>
    </source>
</evidence>
<dbReference type="InterPro" id="IPR050134">
    <property type="entry name" value="NAD-dep_sirtuin_deacylases"/>
</dbReference>
<evidence type="ECO:0000259" key="5">
    <source>
        <dbReference type="PROSITE" id="PS50305"/>
    </source>
</evidence>
<feature type="domain" description="Deacetylase sirtuin-type" evidence="5">
    <location>
        <begin position="1"/>
        <end position="98"/>
    </location>
</feature>
<dbReference type="EMBL" id="BOPH01000145">
    <property type="protein sequence ID" value="GIJ74833.1"/>
    <property type="molecule type" value="Genomic_DNA"/>
</dbReference>
<dbReference type="InterPro" id="IPR003000">
    <property type="entry name" value="Sirtuin"/>
</dbReference>
<dbReference type="InterPro" id="IPR029035">
    <property type="entry name" value="DHS-like_NAD/FAD-binding_dom"/>
</dbReference>
<reference evidence="6" key="1">
    <citation type="submission" date="2021-01" db="EMBL/GenBank/DDBJ databases">
        <title>Whole genome shotgun sequence of Virgisporangium ochraceum NBRC 16418.</title>
        <authorList>
            <person name="Komaki H."/>
            <person name="Tamura T."/>
        </authorList>
    </citation>
    <scope>NUCLEOTIDE SEQUENCE</scope>
    <source>
        <strain evidence="6">NBRC 16418</strain>
    </source>
</reference>
<dbReference type="Gene3D" id="3.40.50.1220">
    <property type="entry name" value="TPP-binding domain"/>
    <property type="match status" value="1"/>
</dbReference>
<dbReference type="InterPro" id="IPR026590">
    <property type="entry name" value="Ssirtuin_cat_dom"/>
</dbReference>
<keyword evidence="2" id="KW-0808">Transferase</keyword>
<name>A0A8J4EHL1_9ACTN</name>
<keyword evidence="3" id="KW-0520">NAD</keyword>
<dbReference type="PROSITE" id="PS50305">
    <property type="entry name" value="SIRTUIN"/>
    <property type="match status" value="1"/>
</dbReference>
<evidence type="ECO:0000256" key="4">
    <source>
        <dbReference type="PROSITE-ProRule" id="PRU00236"/>
    </source>
</evidence>
<dbReference type="PANTHER" id="PTHR11085">
    <property type="entry name" value="NAD-DEPENDENT PROTEIN DEACYLASE SIRTUIN-5, MITOCHONDRIAL-RELATED"/>
    <property type="match status" value="1"/>
</dbReference>
<dbReference type="Proteomes" id="UP000635606">
    <property type="component" value="Unassembled WGS sequence"/>
</dbReference>
<keyword evidence="7" id="KW-1185">Reference proteome</keyword>
<evidence type="ECO:0000313" key="6">
    <source>
        <dbReference type="EMBL" id="GIJ74833.1"/>
    </source>
</evidence>
<comment type="caution">
    <text evidence="4">Lacks conserved residue(s) required for the propagation of feature annotation.</text>
</comment>
<dbReference type="AlphaFoldDB" id="A0A8J4EHL1"/>
<dbReference type="EC" id="2.3.1.286" evidence="1"/>